<evidence type="ECO:0000256" key="1">
    <source>
        <dbReference type="SAM" id="Phobius"/>
    </source>
</evidence>
<comment type="caution">
    <text evidence="2">The sequence shown here is derived from an EMBL/GenBank/DDBJ whole genome shotgun (WGS) entry which is preliminary data.</text>
</comment>
<gene>
    <name evidence="2" type="ORF">VZ95_10920</name>
</gene>
<protein>
    <submittedName>
        <fullName evidence="2">Uncharacterized protein</fullName>
    </submittedName>
</protein>
<name>A0A0F3IV96_9PROT</name>
<sequence length="138" mass="14705">MTEFSSSSGAETHFEQPDYTIEARIDGEWVAQQEARSLETALLQVRKLVPTMGAKNVRIVSEAENGKRRLYSVQYQAPVLPPAPSATLSTRLSSLKGAPMGPAVGKMAMLVGLGAACGLVGVIVFQLLHMIDGLVVGH</sequence>
<keyword evidence="1" id="KW-0812">Transmembrane</keyword>
<organism evidence="2 3">
    <name type="scientific">Elstera litoralis</name>
    <dbReference type="NCBI Taxonomy" id="552518"/>
    <lineage>
        <taxon>Bacteria</taxon>
        <taxon>Pseudomonadati</taxon>
        <taxon>Pseudomonadota</taxon>
        <taxon>Alphaproteobacteria</taxon>
        <taxon>Rhodospirillales</taxon>
        <taxon>Rhodospirillaceae</taxon>
        <taxon>Elstera</taxon>
    </lineage>
</organism>
<evidence type="ECO:0000313" key="2">
    <source>
        <dbReference type="EMBL" id="KJV09534.1"/>
    </source>
</evidence>
<keyword evidence="1" id="KW-1133">Transmembrane helix</keyword>
<dbReference type="EMBL" id="LAJY01000263">
    <property type="protein sequence ID" value="KJV09534.1"/>
    <property type="molecule type" value="Genomic_DNA"/>
</dbReference>
<evidence type="ECO:0000313" key="3">
    <source>
        <dbReference type="Proteomes" id="UP000033774"/>
    </source>
</evidence>
<dbReference type="RefSeq" id="WP_045775868.1">
    <property type="nucleotide sequence ID" value="NZ_LAJY01000263.1"/>
</dbReference>
<keyword evidence="3" id="KW-1185">Reference proteome</keyword>
<proteinExistence type="predicted"/>
<reference evidence="2 3" key="1">
    <citation type="submission" date="2015-03" db="EMBL/GenBank/DDBJ databases">
        <title>Draft genome sequence of Elstera litoralis.</title>
        <authorList>
            <person name="Rahalkar M.C."/>
            <person name="Dhakephalkar P.K."/>
            <person name="Pore S.D."/>
            <person name="Arora P."/>
            <person name="Kapse N.G."/>
            <person name="Pandit P.S."/>
        </authorList>
    </citation>
    <scope>NUCLEOTIDE SEQUENCE [LARGE SCALE GENOMIC DNA]</scope>
    <source>
        <strain evidence="2 3">Dia-1</strain>
    </source>
</reference>
<feature type="transmembrane region" description="Helical" evidence="1">
    <location>
        <begin position="107"/>
        <end position="128"/>
    </location>
</feature>
<dbReference type="AlphaFoldDB" id="A0A0F3IV96"/>
<dbReference type="Proteomes" id="UP000033774">
    <property type="component" value="Unassembled WGS sequence"/>
</dbReference>
<keyword evidence="1" id="KW-0472">Membrane</keyword>
<dbReference type="OrthoDB" id="9841299at2"/>
<accession>A0A0F3IV96</accession>